<accession>A0ABM7ZVQ0</accession>
<name>A0ABM7ZVQ0_STRNI</name>
<dbReference type="EMBL" id="AP026073">
    <property type="protein sequence ID" value="BDM70435.1"/>
    <property type="molecule type" value="Genomic_DNA"/>
</dbReference>
<feature type="region of interest" description="Disordered" evidence="1">
    <location>
        <begin position="1"/>
        <end position="60"/>
    </location>
</feature>
<dbReference type="Proteomes" id="UP001059597">
    <property type="component" value="Chromosome"/>
</dbReference>
<reference evidence="2" key="1">
    <citation type="submission" date="2022-06" db="EMBL/GenBank/DDBJ databases">
        <title>Complete genome sequence of Streptomyces nigrescens HEK616.</title>
        <authorList>
            <person name="Asamizu S."/>
            <person name="Onaka H."/>
        </authorList>
    </citation>
    <scope>NUCLEOTIDE SEQUENCE</scope>
    <source>
        <strain evidence="2">HEK616</strain>
    </source>
</reference>
<evidence type="ECO:0000313" key="2">
    <source>
        <dbReference type="EMBL" id="BDM70435.1"/>
    </source>
</evidence>
<evidence type="ECO:0000256" key="1">
    <source>
        <dbReference type="SAM" id="MobiDB-lite"/>
    </source>
</evidence>
<dbReference type="RefSeq" id="WP_261954179.1">
    <property type="nucleotide sequence ID" value="NZ_AP026073.1"/>
</dbReference>
<proteinExistence type="predicted"/>
<organism evidence="2 3">
    <name type="scientific">Streptomyces nigrescens</name>
    <dbReference type="NCBI Taxonomy" id="1920"/>
    <lineage>
        <taxon>Bacteria</taxon>
        <taxon>Bacillati</taxon>
        <taxon>Actinomycetota</taxon>
        <taxon>Actinomycetes</taxon>
        <taxon>Kitasatosporales</taxon>
        <taxon>Streptomycetaceae</taxon>
        <taxon>Streptomyces</taxon>
    </lineage>
</organism>
<gene>
    <name evidence="2" type="ORF">HEK616_39220</name>
</gene>
<protein>
    <recommendedName>
        <fullName evidence="4">Acyl-CoA carboxylase subunit epsilon</fullName>
    </recommendedName>
</protein>
<feature type="compositionally biased region" description="Polar residues" evidence="1">
    <location>
        <begin position="1"/>
        <end position="13"/>
    </location>
</feature>
<evidence type="ECO:0008006" key="4">
    <source>
        <dbReference type="Google" id="ProtNLM"/>
    </source>
</evidence>
<sequence length="126" mass="13364">MNAFTDESTQTAESPPAGARTPNGRPRPADLGIPMDLATVLGAEPPEDQGPPDEAPPGLTFRIERGHAEPEELAALTVVLAARLAGLRALVDGPEPVEEERPADRRHARGHRPGRSACWSGCWTCA</sequence>
<evidence type="ECO:0000313" key="3">
    <source>
        <dbReference type="Proteomes" id="UP001059597"/>
    </source>
</evidence>
<feature type="region of interest" description="Disordered" evidence="1">
    <location>
        <begin position="95"/>
        <end position="116"/>
    </location>
</feature>
<keyword evidence="3" id="KW-1185">Reference proteome</keyword>
<dbReference type="Pfam" id="PF13822">
    <property type="entry name" value="ACC_epsilon"/>
    <property type="match status" value="1"/>
</dbReference>
<dbReference type="InterPro" id="IPR032716">
    <property type="entry name" value="ACC_epsilon"/>
</dbReference>